<name>A0A8H7AW38_9PLEO</name>
<gene>
    <name evidence="8" type="ORF">GT037_009427</name>
</gene>
<evidence type="ECO:0000256" key="5">
    <source>
        <dbReference type="PROSITE-ProRule" id="PRU10007"/>
    </source>
</evidence>
<dbReference type="InterPro" id="IPR029510">
    <property type="entry name" value="Ald_DH_CS_GLU"/>
</dbReference>
<dbReference type="Gene3D" id="3.40.309.10">
    <property type="entry name" value="Aldehyde Dehydrogenase, Chain A, domain 2"/>
    <property type="match status" value="1"/>
</dbReference>
<dbReference type="InterPro" id="IPR015590">
    <property type="entry name" value="Aldehyde_DH_dom"/>
</dbReference>
<accession>A0A8H7AW38</accession>
<feature type="domain" description="Aldehyde dehydrogenase" evidence="7">
    <location>
        <begin position="21"/>
        <end position="479"/>
    </location>
</feature>
<dbReference type="AlphaFoldDB" id="A0A8H7AW38"/>
<dbReference type="InterPro" id="IPR016163">
    <property type="entry name" value="Ald_DH_C"/>
</dbReference>
<dbReference type="GO" id="GO:0004029">
    <property type="term" value="F:aldehyde dehydrogenase (NAD+) activity"/>
    <property type="evidence" value="ECO:0007669"/>
    <property type="project" value="UniProtKB-EC"/>
</dbReference>
<dbReference type="PANTHER" id="PTHR11699">
    <property type="entry name" value="ALDEHYDE DEHYDROGENASE-RELATED"/>
    <property type="match status" value="1"/>
</dbReference>
<evidence type="ECO:0000313" key="8">
    <source>
        <dbReference type="EMBL" id="KAF7672396.1"/>
    </source>
</evidence>
<protein>
    <recommendedName>
        <fullName evidence="3">aldehyde dehydrogenase (NAD(+))</fullName>
        <ecNumber evidence="3">1.2.1.3</ecNumber>
    </recommendedName>
</protein>
<evidence type="ECO:0000259" key="7">
    <source>
        <dbReference type="Pfam" id="PF00171"/>
    </source>
</evidence>
<dbReference type="EC" id="1.2.1.3" evidence="3"/>
<dbReference type="PROSITE" id="PS00687">
    <property type="entry name" value="ALDEHYDE_DEHYDR_GLU"/>
    <property type="match status" value="1"/>
</dbReference>
<dbReference type="Pfam" id="PF00171">
    <property type="entry name" value="Aldedh"/>
    <property type="match status" value="1"/>
</dbReference>
<dbReference type="GeneID" id="62207652"/>
<reference evidence="8" key="2">
    <citation type="submission" date="2020-08" db="EMBL/GenBank/DDBJ databases">
        <title>Draft Genome Sequence of Cumin Blight Pathogen Alternaria burnsii.</title>
        <authorList>
            <person name="Feng Z."/>
        </authorList>
    </citation>
    <scope>NUCLEOTIDE SEQUENCE</scope>
    <source>
        <strain evidence="8">CBS107.38</strain>
    </source>
</reference>
<keyword evidence="2 6" id="KW-0560">Oxidoreductase</keyword>
<proteinExistence type="inferred from homology"/>
<evidence type="ECO:0000256" key="3">
    <source>
        <dbReference type="ARBA" id="ARBA00024226"/>
    </source>
</evidence>
<sequence>PYNRNMTKIQEKLFINNEYVGSHTNEKLKVYNPYDGSLVSNNIEVALEEDVDLAVSAAQAALPIWQAMTGAQRSALMLRYADLVEERTEEIAQLESQCMGSPMMLARRVVGSHVAVFRYYAGLTDKIAGTTYTEDGDGFFKMVLQEAIGVCAGIGAWNATPIFAGWKIAPAVAAGNTFVFKASEKSPLGALYLGQLFREAGFPPGVVNMVSGGPATGALLASHMGIAKIAYTGSVSGGRAVQVAAAKSNLKPVTLELGGKSAAIVFDDAHLESAITHCSQTFALNGAQVCSAASRVLVHRDIADTFIAGVSTAFKQLAAAHGPPNEALFGPLVDQQHHQRVQAFVDAARDGGVGVVAGEVPTHPTALFMPPTLLIDPPTNGRAYREEIFGPVLAVKTFSTEQEAIALANDSSYGLAAAVFTSSMPRALRVTCALQVGMVGVNSPVMPLTQLPWGGCKESGYGREGGLAGLEDYLQSKTVLISMKDPQVSPAK</sequence>
<comment type="catalytic activity">
    <reaction evidence="4">
        <text>an aldehyde + NAD(+) + H2O = a carboxylate + NADH + 2 H(+)</text>
        <dbReference type="Rhea" id="RHEA:16185"/>
        <dbReference type="ChEBI" id="CHEBI:15377"/>
        <dbReference type="ChEBI" id="CHEBI:15378"/>
        <dbReference type="ChEBI" id="CHEBI:17478"/>
        <dbReference type="ChEBI" id="CHEBI:29067"/>
        <dbReference type="ChEBI" id="CHEBI:57540"/>
        <dbReference type="ChEBI" id="CHEBI:57945"/>
        <dbReference type="EC" id="1.2.1.3"/>
    </reaction>
</comment>
<feature type="active site" evidence="5">
    <location>
        <position position="256"/>
    </location>
</feature>
<dbReference type="FunFam" id="3.40.605.10:FF:000007">
    <property type="entry name" value="NAD/NADP-dependent betaine aldehyde dehydrogenase"/>
    <property type="match status" value="1"/>
</dbReference>
<comment type="similarity">
    <text evidence="1 6">Belongs to the aldehyde dehydrogenase family.</text>
</comment>
<dbReference type="RefSeq" id="XP_038782749.1">
    <property type="nucleotide sequence ID" value="XM_038934474.1"/>
</dbReference>
<comment type="caution">
    <text evidence="8">The sequence shown here is derived from an EMBL/GenBank/DDBJ whole genome shotgun (WGS) entry which is preliminary data.</text>
</comment>
<evidence type="ECO:0000256" key="4">
    <source>
        <dbReference type="ARBA" id="ARBA00049194"/>
    </source>
</evidence>
<evidence type="ECO:0000256" key="2">
    <source>
        <dbReference type="ARBA" id="ARBA00023002"/>
    </source>
</evidence>
<evidence type="ECO:0000256" key="1">
    <source>
        <dbReference type="ARBA" id="ARBA00009986"/>
    </source>
</evidence>
<dbReference type="EMBL" id="JAAABM010000016">
    <property type="protein sequence ID" value="KAF7672396.1"/>
    <property type="molecule type" value="Genomic_DNA"/>
</dbReference>
<dbReference type="SUPFAM" id="SSF53720">
    <property type="entry name" value="ALDH-like"/>
    <property type="match status" value="1"/>
</dbReference>
<keyword evidence="9" id="KW-1185">Reference proteome</keyword>
<dbReference type="InterPro" id="IPR016162">
    <property type="entry name" value="Ald_DH_N"/>
</dbReference>
<reference evidence="8" key="1">
    <citation type="submission" date="2020-01" db="EMBL/GenBank/DDBJ databases">
        <authorList>
            <person name="Feng Z.H.Z."/>
        </authorList>
    </citation>
    <scope>NUCLEOTIDE SEQUENCE</scope>
    <source>
        <strain evidence="8">CBS107.38</strain>
    </source>
</reference>
<evidence type="ECO:0000313" key="9">
    <source>
        <dbReference type="Proteomes" id="UP000596902"/>
    </source>
</evidence>
<evidence type="ECO:0000256" key="6">
    <source>
        <dbReference type="RuleBase" id="RU003345"/>
    </source>
</evidence>
<dbReference type="Gene3D" id="3.40.605.10">
    <property type="entry name" value="Aldehyde Dehydrogenase, Chain A, domain 1"/>
    <property type="match status" value="1"/>
</dbReference>
<feature type="non-terminal residue" evidence="8">
    <location>
        <position position="492"/>
    </location>
</feature>
<organism evidence="8 9">
    <name type="scientific">Alternaria burnsii</name>
    <dbReference type="NCBI Taxonomy" id="1187904"/>
    <lineage>
        <taxon>Eukaryota</taxon>
        <taxon>Fungi</taxon>
        <taxon>Dikarya</taxon>
        <taxon>Ascomycota</taxon>
        <taxon>Pezizomycotina</taxon>
        <taxon>Dothideomycetes</taxon>
        <taxon>Pleosporomycetidae</taxon>
        <taxon>Pleosporales</taxon>
        <taxon>Pleosporineae</taxon>
        <taxon>Pleosporaceae</taxon>
        <taxon>Alternaria</taxon>
        <taxon>Alternaria sect. Alternaria</taxon>
    </lineage>
</organism>
<dbReference type="Proteomes" id="UP000596902">
    <property type="component" value="Unassembled WGS sequence"/>
</dbReference>
<dbReference type="InterPro" id="IPR016161">
    <property type="entry name" value="Ald_DH/histidinol_DH"/>
</dbReference>